<dbReference type="EMBL" id="ABXV02000042">
    <property type="protein sequence ID" value="EFB71082.1"/>
    <property type="molecule type" value="Genomic_DNA"/>
</dbReference>
<organism evidence="1 2">
    <name type="scientific">Providencia rustigianii DSM 4541</name>
    <dbReference type="NCBI Taxonomy" id="500637"/>
    <lineage>
        <taxon>Bacteria</taxon>
        <taxon>Pseudomonadati</taxon>
        <taxon>Pseudomonadota</taxon>
        <taxon>Gammaproteobacteria</taxon>
        <taxon>Enterobacterales</taxon>
        <taxon>Morganellaceae</taxon>
        <taxon>Providencia</taxon>
    </lineage>
</organism>
<protein>
    <submittedName>
        <fullName evidence="1">Uncharacterized protein</fullName>
    </submittedName>
</protein>
<name>D1P5V9_9GAMM</name>
<proteinExistence type="predicted"/>
<dbReference type="HOGENOM" id="CLU_2024678_0_0_6"/>
<reference evidence="1" key="1">
    <citation type="submission" date="2009-12" db="EMBL/GenBank/DDBJ databases">
        <authorList>
            <person name="Weinstock G."/>
            <person name="Sodergren E."/>
            <person name="Clifton S."/>
            <person name="Fulton L."/>
            <person name="Fulton B."/>
            <person name="Courtney L."/>
            <person name="Fronick C."/>
            <person name="Harrison M."/>
            <person name="Strong C."/>
            <person name="Farmer C."/>
            <person name="Delahaunty K."/>
            <person name="Markovic C."/>
            <person name="Hall O."/>
            <person name="Minx P."/>
            <person name="Tomlinson C."/>
            <person name="Mitreva M."/>
            <person name="Nelson J."/>
            <person name="Hou S."/>
            <person name="Wollam A."/>
            <person name="Pepin K.H."/>
            <person name="Johnson M."/>
            <person name="Bhonagiri V."/>
            <person name="Nash W.E."/>
            <person name="Warren W."/>
            <person name="Chinwalla A."/>
            <person name="Mardis E.R."/>
            <person name="Wilson R.K."/>
        </authorList>
    </citation>
    <scope>NUCLEOTIDE SEQUENCE [LARGE SCALE GENOMIC DNA]</scope>
    <source>
        <strain evidence="1">DSM 4541</strain>
    </source>
</reference>
<gene>
    <name evidence="1" type="ORF">PROVRUST_07622</name>
</gene>
<dbReference type="AlphaFoldDB" id="D1P5V9"/>
<dbReference type="STRING" id="500637.PROVRUST_07622"/>
<evidence type="ECO:0000313" key="1">
    <source>
        <dbReference type="EMBL" id="EFB71082.1"/>
    </source>
</evidence>
<dbReference type="eggNOG" id="ENOG5030M80">
    <property type="taxonomic scope" value="Bacteria"/>
</dbReference>
<keyword evidence="2" id="KW-1185">Reference proteome</keyword>
<evidence type="ECO:0000313" key="2">
    <source>
        <dbReference type="Proteomes" id="UP000005512"/>
    </source>
</evidence>
<comment type="caution">
    <text evidence="1">The sequence shown here is derived from an EMBL/GenBank/DDBJ whole genome shotgun (WGS) entry which is preliminary data.</text>
</comment>
<dbReference type="Proteomes" id="UP000005512">
    <property type="component" value="Unassembled WGS sequence"/>
</dbReference>
<accession>D1P5V9</accession>
<dbReference type="RefSeq" id="WP_006815624.1">
    <property type="nucleotide sequence ID" value="NZ_GG703820.1"/>
</dbReference>
<sequence>MSKGILSIENMWNEDIKKVEIIFQNNANEYESAFISYNLKDKQILTDIFEFQFSVTEMSNWKGKIITKSGETWDSGDFLSCKINERDNGKVKISFNGNVKSLFVNYPVSISCSKKMQLI</sequence>